<proteinExistence type="predicted"/>
<feature type="compositionally biased region" description="Low complexity" evidence="1">
    <location>
        <begin position="175"/>
        <end position="212"/>
    </location>
</feature>
<name>A0AAE9D225_CAEBR</name>
<reference evidence="3 4" key="1">
    <citation type="submission" date="2022-02" db="EMBL/GenBank/DDBJ databases">
        <title>Chromosome-level reference genomes for two strains of Caenorhabditis briggsae: an improved platform for comparative genomics.</title>
        <authorList>
            <person name="Stevens L."/>
            <person name="Andersen E.C."/>
        </authorList>
    </citation>
    <scope>NUCLEOTIDE SEQUENCE [LARGE SCALE GENOMIC DNA]</scope>
    <source>
        <strain evidence="3">QX1410_ONT</strain>
        <tissue evidence="3">Whole-organism</tissue>
    </source>
</reference>
<feature type="region of interest" description="Disordered" evidence="1">
    <location>
        <begin position="150"/>
        <end position="212"/>
    </location>
</feature>
<gene>
    <name evidence="3" type="ORF">L3Y34_009545</name>
</gene>
<keyword evidence="2" id="KW-1133">Transmembrane helix</keyword>
<keyword evidence="2" id="KW-0812">Transmembrane</keyword>
<evidence type="ECO:0000313" key="4">
    <source>
        <dbReference type="Proteomes" id="UP000827892"/>
    </source>
</evidence>
<keyword evidence="2" id="KW-0472">Membrane</keyword>
<evidence type="ECO:0000256" key="1">
    <source>
        <dbReference type="SAM" id="MobiDB-lite"/>
    </source>
</evidence>
<evidence type="ECO:0000313" key="3">
    <source>
        <dbReference type="EMBL" id="ULT91931.1"/>
    </source>
</evidence>
<dbReference type="EMBL" id="CP090895">
    <property type="protein sequence ID" value="ULT91931.1"/>
    <property type="molecule type" value="Genomic_DNA"/>
</dbReference>
<accession>A0AAE9D225</accession>
<dbReference type="Proteomes" id="UP000827892">
    <property type="component" value="Chromosome V"/>
</dbReference>
<protein>
    <submittedName>
        <fullName evidence="3">Uncharacterized protein</fullName>
    </submittedName>
</protein>
<sequence>MSLQIEMERSTNSQCLCIYSGKFEVVVFSIFWSIMSGQSGVTAWMPAITAGINMIGNVVGSIWGAKPVPPPVAAPLPPPPPPQIEYRPVPGAPPETIYITQAPLPPPTAAPETLSYLGIIALVIMVLFVLACCASGIGFFFWQSQKAEKEKRDNESMSRIDDSYMESGRRRRGSRSGYSTSGTSRTGRTGRSTYGRSSSYGGKSSYGRSRGR</sequence>
<dbReference type="AlphaFoldDB" id="A0AAE9D225"/>
<feature type="compositionally biased region" description="Basic and acidic residues" evidence="1">
    <location>
        <begin position="150"/>
        <end position="162"/>
    </location>
</feature>
<organism evidence="3 4">
    <name type="scientific">Caenorhabditis briggsae</name>
    <dbReference type="NCBI Taxonomy" id="6238"/>
    <lineage>
        <taxon>Eukaryota</taxon>
        <taxon>Metazoa</taxon>
        <taxon>Ecdysozoa</taxon>
        <taxon>Nematoda</taxon>
        <taxon>Chromadorea</taxon>
        <taxon>Rhabditida</taxon>
        <taxon>Rhabditina</taxon>
        <taxon>Rhabditomorpha</taxon>
        <taxon>Rhabditoidea</taxon>
        <taxon>Rhabditidae</taxon>
        <taxon>Peloderinae</taxon>
        <taxon>Caenorhabditis</taxon>
    </lineage>
</organism>
<feature type="transmembrane region" description="Helical" evidence="2">
    <location>
        <begin position="16"/>
        <end position="35"/>
    </location>
</feature>
<evidence type="ECO:0000256" key="2">
    <source>
        <dbReference type="SAM" id="Phobius"/>
    </source>
</evidence>
<feature type="transmembrane region" description="Helical" evidence="2">
    <location>
        <begin position="114"/>
        <end position="142"/>
    </location>
</feature>